<sequence>MAVDDLLNESPNTTVENASHASSEDGFEEGVTVAVTHPLWSKERFREKYWYQWERCNAIERFAKVNDTRCYNLHKEIATLNQGTASISVYYSKLKDLWDETESIVPTHGYDCVKTKEFIVHLRKKKVYQLLMGLNDSYSQAPTAGVLGSTPNINTNAYDSTALYSAKPSFNPKFRKNYNVQCEFCKMKGHSKENYYKIIGYPQDYKAKRKGELDLFSGKVREIGRERDGIYFLQKHGAKKLTAVALVAAGIKLRTTDITLWHKRLGHISSVVLRRLFPAKLASITDTINKCTVCPCAKQTRLPFPNNCIKSIDVIDLIHVDVLGPYKYATFDGNKYILTVVDDLT</sequence>
<dbReference type="PANTHER" id="PTHR34222">
    <property type="entry name" value="GAG_PRE-INTEGRS DOMAIN-CONTAINING PROTEIN"/>
    <property type="match status" value="1"/>
</dbReference>
<evidence type="ECO:0000259" key="2">
    <source>
        <dbReference type="Pfam" id="PF13976"/>
    </source>
</evidence>
<evidence type="ECO:0000256" key="1">
    <source>
        <dbReference type="SAM" id="MobiDB-lite"/>
    </source>
</evidence>
<dbReference type="PANTHER" id="PTHR34222:SF97">
    <property type="entry name" value="CATALYTIC REGION, PUTATIVE-RELATED"/>
    <property type="match status" value="1"/>
</dbReference>
<name>A0A1S4AQQ0_TOBAC</name>
<dbReference type="STRING" id="4097.A0A1S4AQQ0"/>
<feature type="compositionally biased region" description="Polar residues" evidence="1">
    <location>
        <begin position="9"/>
        <end position="21"/>
    </location>
</feature>
<reference evidence="3" key="1">
    <citation type="submission" date="2025-08" db="UniProtKB">
        <authorList>
            <consortium name="RefSeq"/>
        </authorList>
    </citation>
    <scope>IDENTIFICATION</scope>
</reference>
<proteinExistence type="predicted"/>
<dbReference type="InterPro" id="IPR025724">
    <property type="entry name" value="GAG-pre-integrase_dom"/>
</dbReference>
<evidence type="ECO:0000313" key="3">
    <source>
        <dbReference type="RefSeq" id="XP_016478911.1"/>
    </source>
</evidence>
<dbReference type="PaxDb" id="4097-A0A1S4AQQ0"/>
<gene>
    <name evidence="3" type="primary">LOC107800281</name>
</gene>
<dbReference type="OrthoDB" id="1305922at2759"/>
<feature type="domain" description="GAG-pre-integrase" evidence="2">
    <location>
        <begin position="254"/>
        <end position="299"/>
    </location>
</feature>
<protein>
    <recommendedName>
        <fullName evidence="2">GAG-pre-integrase domain-containing protein</fullName>
    </recommendedName>
</protein>
<organism evidence="3">
    <name type="scientific">Nicotiana tabacum</name>
    <name type="common">Common tobacco</name>
    <dbReference type="NCBI Taxonomy" id="4097"/>
    <lineage>
        <taxon>Eukaryota</taxon>
        <taxon>Viridiplantae</taxon>
        <taxon>Streptophyta</taxon>
        <taxon>Embryophyta</taxon>
        <taxon>Tracheophyta</taxon>
        <taxon>Spermatophyta</taxon>
        <taxon>Magnoliopsida</taxon>
        <taxon>eudicotyledons</taxon>
        <taxon>Gunneridae</taxon>
        <taxon>Pentapetalae</taxon>
        <taxon>asterids</taxon>
        <taxon>lamiids</taxon>
        <taxon>Solanales</taxon>
        <taxon>Solanaceae</taxon>
        <taxon>Nicotianoideae</taxon>
        <taxon>Nicotianeae</taxon>
        <taxon>Nicotiana</taxon>
    </lineage>
</organism>
<dbReference type="KEGG" id="nta:107800281"/>
<dbReference type="Pfam" id="PF13976">
    <property type="entry name" value="gag_pre-integrs"/>
    <property type="match status" value="1"/>
</dbReference>
<dbReference type="AlphaFoldDB" id="A0A1S4AQQ0"/>
<dbReference type="RefSeq" id="XP_016478911.1">
    <property type="nucleotide sequence ID" value="XM_016623425.1"/>
</dbReference>
<feature type="region of interest" description="Disordered" evidence="1">
    <location>
        <begin position="1"/>
        <end position="26"/>
    </location>
</feature>
<accession>A0A1S4AQQ0</accession>